<evidence type="ECO:0000256" key="8">
    <source>
        <dbReference type="ARBA" id="ARBA00059584"/>
    </source>
</evidence>
<feature type="transmembrane region" description="Helical" evidence="10">
    <location>
        <begin position="187"/>
        <end position="208"/>
    </location>
</feature>
<feature type="transmembrane region" description="Helical" evidence="10">
    <location>
        <begin position="163"/>
        <end position="181"/>
    </location>
</feature>
<feature type="transmembrane region" description="Helical" evidence="10">
    <location>
        <begin position="75"/>
        <end position="99"/>
    </location>
</feature>
<dbReference type="InterPro" id="IPR042524">
    <property type="entry name" value="Presenilin_C"/>
</dbReference>
<comment type="caution">
    <text evidence="11">The sequence shown here is derived from an EMBL/GenBank/DDBJ whole genome shotgun (WGS) entry which is preliminary data.</text>
</comment>
<dbReference type="EMBL" id="JAINDJ010000008">
    <property type="protein sequence ID" value="KAG9439088.1"/>
    <property type="molecule type" value="Genomic_DNA"/>
</dbReference>
<feature type="transmembrane region" description="Helical" evidence="10">
    <location>
        <begin position="396"/>
        <end position="415"/>
    </location>
</feature>
<keyword evidence="3 10" id="KW-0256">Endoplasmic reticulum</keyword>
<dbReference type="Pfam" id="PF01080">
    <property type="entry name" value="Presenilin"/>
    <property type="match status" value="1"/>
</dbReference>
<keyword evidence="12" id="KW-1185">Reference proteome</keyword>
<keyword evidence="4 10" id="KW-0914">Notch signaling pathway</keyword>
<feature type="transmembrane region" description="Helical" evidence="10">
    <location>
        <begin position="141"/>
        <end position="158"/>
    </location>
</feature>
<evidence type="ECO:0000313" key="12">
    <source>
        <dbReference type="Proteomes" id="UP000825729"/>
    </source>
</evidence>
<dbReference type="InterPro" id="IPR001108">
    <property type="entry name" value="Peptidase_A22A"/>
</dbReference>
<dbReference type="EC" id="3.4.23.-" evidence="10"/>
<keyword evidence="10" id="KW-0378">Hydrolase</keyword>
<protein>
    <recommendedName>
        <fullName evidence="10">Presenilin</fullName>
        <ecNumber evidence="10">3.4.23.-</ecNumber>
    </recommendedName>
</protein>
<evidence type="ECO:0000256" key="1">
    <source>
        <dbReference type="ARBA" id="ARBA00008604"/>
    </source>
</evidence>
<dbReference type="GO" id="GO:0042500">
    <property type="term" value="F:aspartic endopeptidase activity, intramembrane cleaving"/>
    <property type="evidence" value="ECO:0007669"/>
    <property type="project" value="InterPro"/>
</dbReference>
<sequence>MSMDRNERRVSVLDSLGEEINRIVAPVSICMFLVVLLVTTLSGGADLSSESVPTIATLVYSGDDSGSIWDNFTGALLNSLVFVAIVTVVTFLLVLLFYFKCIRLLKFYMGFSAFIVLGFLGGEILLFMIKDFGFPVDCVTFLIVLFNFTVVGVISVFASRMPIIVTQGYLVVIGILVAYWFTMLPEWTTWVLLVAMALYDLAAVLLPYGPLRLLVELAISRDEDIPALVYEARPVTHHVAAGRVERRVWREQRDDASTNTVSNSNSTVQDVLSVDVEEANVRVGSIEETQAAAESRGTSSISELTEPLIDQSVRRSSTQNVGHVGLSGENGEVEGIGLGSSGAIKLGLGDFIFYSVLVGRAAMYDLMTVYACYLAIIAGLGITLLLLAFYRKALPALPVSIMLGVVFYFLTRLLLETFVVQCSVHLLMF</sequence>
<comment type="similarity">
    <text evidence="1 10">Belongs to the peptidase A22A family.</text>
</comment>
<evidence type="ECO:0000256" key="5">
    <source>
        <dbReference type="ARBA" id="ARBA00022989"/>
    </source>
</evidence>
<evidence type="ECO:0000256" key="2">
    <source>
        <dbReference type="ARBA" id="ARBA00022692"/>
    </source>
</evidence>
<dbReference type="PRINTS" id="PR01072">
    <property type="entry name" value="PRESENILIN"/>
</dbReference>
<dbReference type="Gene3D" id="1.10.472.100">
    <property type="entry name" value="Presenilin"/>
    <property type="match status" value="1"/>
</dbReference>
<comment type="subcellular location">
    <subcellularLocation>
        <location evidence="10">Endoplasmic reticulum membrane</location>
        <topology evidence="10">Multi-pass membrane protein</topology>
    </subcellularLocation>
    <subcellularLocation>
        <location evidence="10">Golgi apparatus membrane</location>
        <topology evidence="10">Multi-pass membrane protein</topology>
    </subcellularLocation>
</comment>
<evidence type="ECO:0000256" key="10">
    <source>
        <dbReference type="RuleBase" id="RU361148"/>
    </source>
</evidence>
<dbReference type="PANTHER" id="PTHR10202:SF13">
    <property type="entry name" value="PRESENILIN HOMOLOG"/>
    <property type="match status" value="1"/>
</dbReference>
<dbReference type="GO" id="GO:0070765">
    <property type="term" value="C:gamma-secretase complex"/>
    <property type="evidence" value="ECO:0007669"/>
    <property type="project" value="TreeGrafter"/>
</dbReference>
<evidence type="ECO:0000256" key="9">
    <source>
        <dbReference type="ARBA" id="ARBA00062638"/>
    </source>
</evidence>
<dbReference type="GO" id="GO:0006509">
    <property type="term" value="P:membrane protein ectodomain proteolysis"/>
    <property type="evidence" value="ECO:0007669"/>
    <property type="project" value="TreeGrafter"/>
</dbReference>
<evidence type="ECO:0000256" key="7">
    <source>
        <dbReference type="ARBA" id="ARBA00023136"/>
    </source>
</evidence>
<keyword evidence="10" id="KW-0645">Protease</keyword>
<keyword evidence="5 10" id="KW-1133">Transmembrane helix</keyword>
<dbReference type="FunFam" id="1.10.472.100:FF:000002">
    <property type="entry name" value="Presenilin"/>
    <property type="match status" value="1"/>
</dbReference>
<accession>A0AAV7DR68</accession>
<evidence type="ECO:0000256" key="3">
    <source>
        <dbReference type="ARBA" id="ARBA00022824"/>
    </source>
</evidence>
<dbReference type="GO" id="GO:0000139">
    <property type="term" value="C:Golgi membrane"/>
    <property type="evidence" value="ECO:0007669"/>
    <property type="project" value="UniProtKB-SubCell"/>
</dbReference>
<dbReference type="GO" id="GO:0005789">
    <property type="term" value="C:endoplasmic reticulum membrane"/>
    <property type="evidence" value="ECO:0007669"/>
    <property type="project" value="UniProtKB-SubCell"/>
</dbReference>
<dbReference type="GO" id="GO:0007219">
    <property type="term" value="P:Notch signaling pathway"/>
    <property type="evidence" value="ECO:0007669"/>
    <property type="project" value="UniProtKB-KW"/>
</dbReference>
<feature type="transmembrane region" description="Helical" evidence="10">
    <location>
        <begin position="370"/>
        <end position="390"/>
    </location>
</feature>
<gene>
    <name evidence="11" type="ORF">H6P81_019253</name>
</gene>
<reference evidence="11 12" key="1">
    <citation type="submission" date="2021-07" db="EMBL/GenBank/DDBJ databases">
        <title>The Aristolochia fimbriata genome: insights into angiosperm evolution, floral development and chemical biosynthesis.</title>
        <authorList>
            <person name="Jiao Y."/>
        </authorList>
    </citation>
    <scope>NUCLEOTIDE SEQUENCE [LARGE SCALE GENOMIC DNA]</scope>
    <source>
        <strain evidence="11">IBCAS-2021</strain>
        <tissue evidence="11">Leaf</tissue>
    </source>
</reference>
<dbReference type="PANTHER" id="PTHR10202">
    <property type="entry name" value="PRESENILIN"/>
    <property type="match status" value="1"/>
</dbReference>
<organism evidence="11 12">
    <name type="scientific">Aristolochia fimbriata</name>
    <name type="common">White veined hardy Dutchman's pipe vine</name>
    <dbReference type="NCBI Taxonomy" id="158543"/>
    <lineage>
        <taxon>Eukaryota</taxon>
        <taxon>Viridiplantae</taxon>
        <taxon>Streptophyta</taxon>
        <taxon>Embryophyta</taxon>
        <taxon>Tracheophyta</taxon>
        <taxon>Spermatophyta</taxon>
        <taxon>Magnoliopsida</taxon>
        <taxon>Magnoliidae</taxon>
        <taxon>Piperales</taxon>
        <taxon>Aristolochiaceae</taxon>
        <taxon>Aristolochia</taxon>
    </lineage>
</organism>
<dbReference type="InterPro" id="IPR006639">
    <property type="entry name" value="Preselin/SPP"/>
</dbReference>
<name>A0AAV7DR68_ARIFI</name>
<keyword evidence="6 10" id="KW-0333">Golgi apparatus</keyword>
<proteinExistence type="inferred from homology"/>
<dbReference type="SMART" id="SM00730">
    <property type="entry name" value="PSN"/>
    <property type="match status" value="1"/>
</dbReference>
<comment type="subunit">
    <text evidence="9">Homodimer. Probable component of the gamma-secretase complex, a complex composed of a presenilin homodimer, nicastrin, APH1 and PEN2.</text>
</comment>
<evidence type="ECO:0000313" key="11">
    <source>
        <dbReference type="EMBL" id="KAG9439088.1"/>
    </source>
</evidence>
<evidence type="ECO:0000256" key="6">
    <source>
        <dbReference type="ARBA" id="ARBA00023034"/>
    </source>
</evidence>
<dbReference type="Proteomes" id="UP000825729">
    <property type="component" value="Unassembled WGS sequence"/>
</dbReference>
<keyword evidence="2 10" id="KW-0812">Transmembrane</keyword>
<comment type="function">
    <text evidence="8 10">Probable subunit of the gamma-secretase complex, an endoprotease complex that catalyzes the intramembrane cleavage of integral membrane proteins such as Notch receptors.</text>
</comment>
<dbReference type="GO" id="GO:0016485">
    <property type="term" value="P:protein processing"/>
    <property type="evidence" value="ECO:0007669"/>
    <property type="project" value="InterPro"/>
</dbReference>
<dbReference type="AlphaFoldDB" id="A0AAV7DR68"/>
<evidence type="ECO:0000256" key="4">
    <source>
        <dbReference type="ARBA" id="ARBA00022976"/>
    </source>
</evidence>
<keyword evidence="7 10" id="KW-0472">Membrane</keyword>
<feature type="transmembrane region" description="Helical" evidence="10">
    <location>
        <begin position="20"/>
        <end position="41"/>
    </location>
</feature>
<dbReference type="GO" id="GO:0005798">
    <property type="term" value="C:Golgi-associated vesicle"/>
    <property type="evidence" value="ECO:0007669"/>
    <property type="project" value="UniProtKB-ARBA"/>
</dbReference>
<feature type="transmembrane region" description="Helical" evidence="10">
    <location>
        <begin position="111"/>
        <end position="129"/>
    </location>
</feature>
<comment type="domain">
    <text evidence="10">The PAL motif is required for normal active site conformation.</text>
</comment>